<dbReference type="PANTHER" id="PTHR47219:SF20">
    <property type="entry name" value="TBC1 DOMAIN FAMILY MEMBER 2B"/>
    <property type="match status" value="1"/>
</dbReference>
<keyword evidence="1" id="KW-0343">GTPase activation</keyword>
<dbReference type="AlphaFoldDB" id="A0A8H7VGD9"/>
<dbReference type="InterPro" id="IPR000195">
    <property type="entry name" value="Rab-GAP-TBC_dom"/>
</dbReference>
<evidence type="ECO:0000259" key="5">
    <source>
        <dbReference type="PROSITE" id="PS50222"/>
    </source>
</evidence>
<dbReference type="Gene3D" id="1.10.238.10">
    <property type="entry name" value="EF-hand"/>
    <property type="match status" value="1"/>
</dbReference>
<dbReference type="OrthoDB" id="17687at2759"/>
<name>A0A8H7VGD9_9FUNG</name>
<feature type="compositionally biased region" description="Low complexity" evidence="3">
    <location>
        <begin position="1039"/>
        <end position="1067"/>
    </location>
</feature>
<feature type="compositionally biased region" description="Acidic residues" evidence="3">
    <location>
        <begin position="1115"/>
        <end position="1133"/>
    </location>
</feature>
<organism evidence="6 7">
    <name type="scientific">Circinella minor</name>
    <dbReference type="NCBI Taxonomy" id="1195481"/>
    <lineage>
        <taxon>Eukaryota</taxon>
        <taxon>Fungi</taxon>
        <taxon>Fungi incertae sedis</taxon>
        <taxon>Mucoromycota</taxon>
        <taxon>Mucoromycotina</taxon>
        <taxon>Mucoromycetes</taxon>
        <taxon>Mucorales</taxon>
        <taxon>Lichtheimiaceae</taxon>
        <taxon>Circinella</taxon>
    </lineage>
</organism>
<feature type="domain" description="Rab-GAP TBC" evidence="4">
    <location>
        <begin position="449"/>
        <end position="637"/>
    </location>
</feature>
<dbReference type="InterPro" id="IPR035969">
    <property type="entry name" value="Rab-GAP_TBC_sf"/>
</dbReference>
<evidence type="ECO:0000256" key="3">
    <source>
        <dbReference type="SAM" id="MobiDB-lite"/>
    </source>
</evidence>
<dbReference type="Gene3D" id="1.10.472.80">
    <property type="entry name" value="Ypt/Rab-GAP domain of gyp1p, domain 3"/>
    <property type="match status" value="1"/>
</dbReference>
<dbReference type="SUPFAM" id="SSF47923">
    <property type="entry name" value="Ypt/Rab-GAP domain of gyp1p"/>
    <property type="match status" value="2"/>
</dbReference>
<dbReference type="Gene3D" id="2.30.29.30">
    <property type="entry name" value="Pleckstrin-homology domain (PH domain)/Phosphotyrosine-binding domain (PTB)"/>
    <property type="match status" value="2"/>
</dbReference>
<dbReference type="Proteomes" id="UP000646827">
    <property type="component" value="Unassembled WGS sequence"/>
</dbReference>
<evidence type="ECO:0000256" key="2">
    <source>
        <dbReference type="ARBA" id="ARBA00022837"/>
    </source>
</evidence>
<dbReference type="SUPFAM" id="SSF47473">
    <property type="entry name" value="EF-hand"/>
    <property type="match status" value="1"/>
</dbReference>
<feature type="compositionally biased region" description="Basic and acidic residues" evidence="3">
    <location>
        <begin position="1086"/>
        <end position="1103"/>
    </location>
</feature>
<evidence type="ECO:0000259" key="4">
    <source>
        <dbReference type="PROSITE" id="PS50086"/>
    </source>
</evidence>
<evidence type="ECO:0008006" key="8">
    <source>
        <dbReference type="Google" id="ProtNLM"/>
    </source>
</evidence>
<keyword evidence="2" id="KW-0106">Calcium</keyword>
<dbReference type="PROSITE" id="PS50086">
    <property type="entry name" value="TBC_RABGAP"/>
    <property type="match status" value="1"/>
</dbReference>
<feature type="region of interest" description="Disordered" evidence="3">
    <location>
        <begin position="1003"/>
        <end position="1148"/>
    </location>
</feature>
<sequence>MYSLDTKQSPYRILYRRADGTCLQIAVGETEKQTDLSWRWIEANLIPPLDVLEDAEREEYIATKINSIVTRRDAGTDEISTDEKLRTASRSFRQTFNVPVTERLVNYYSCAYYTNRFTSQGWLYISENYVAFYSYLLGYETKLLVELKAIQDIRKEKSKKGVFSDAIKLVMKDKTEVYDILVQLTGLAMQRVLKSTALEQSPGGDISIDIRDSDIDAASDKDSTLGKSVSGSSALPASEIRKMMQPLRMDLAAQKRDERFRARFRLPTTEQLLMNVTAAHFIETEEGDEKRIEGRMCLSEAFLTFSSTDKGQYYEAVIPLYTIRRVEKLNEKNHPFSIKFVNWHQAHTQFRLNVTKQQYEEFSNRLTVNLRKQIKYMKMLKKFLATCPSELVVADKTNEEIDQSPGGLGLTFGFPGDPKKLKDKSKMKLWKKYFNVVKTAQFGRLVRVGLPNRLRGEIWETCSGSIHQRFMNQGFYHRILEENKDKTSLSLEEIEKDLNRSLPEYSAYQTPQGINSLRRVLSAYSWKDPELGYCQAMNIVTSAILIYMSEEQAFYTLSVLCDDMLPGYYSTSMYGALLDQIIFEHLLESTMPVLFNHFKKTDIQLSVACLPWFLSLYINSMPLLFAFRVLDCFFMDGPKILFQIGKELTKEMIYVKKAILKINGDDLMRTSDDGAFINVLKKYFNSLHEPLYPDSENVKARTLTKFNELLLVAYREFSSITDEKVRELRQTHQLKVVAGIESFAKRSTVRNIDETAGFSKEEMGILYDKFYNVLYYRQQKNQQQQQQQSKGDRMDYSEFEKFIGSLASWAKFSRSDNNSHHHSNDQDERQSKVGKTFMVRLFKKFDKGEQGSVNFQDAIIGLGSILKGNHNDQISLFFELHDVDKDDYLNRDELLQFSETLLWVFRDTADDDDGQHLSAVSSFLRNAFEYSEVKEEGSEEKFLSLASLRMLVLADEVLEKFFEHEFSNSFQLVEKTIEKQRSLGREIFDSLFATGVKFANSRPKLSPVTVSSPTSVGSVSTLSSSPQVTKNEGNSTEQSGSSTASTLSSLSSSTPPSPNNNNKTETSVTTEHDDGDETQLSQQQQKGKEQPKEEKKEELKNNNDIDITITHQNDDNGEDEDDSDDDEGGDVLEEVDRLLKEYGDDDDN</sequence>
<evidence type="ECO:0000313" key="7">
    <source>
        <dbReference type="Proteomes" id="UP000646827"/>
    </source>
</evidence>
<evidence type="ECO:0000313" key="6">
    <source>
        <dbReference type="EMBL" id="KAG2222006.1"/>
    </source>
</evidence>
<feature type="compositionally biased region" description="Low complexity" evidence="3">
    <location>
        <begin position="1006"/>
        <end position="1029"/>
    </location>
</feature>
<dbReference type="GO" id="GO:0005509">
    <property type="term" value="F:calcium ion binding"/>
    <property type="evidence" value="ECO:0007669"/>
    <property type="project" value="InterPro"/>
</dbReference>
<dbReference type="Pfam" id="PF02893">
    <property type="entry name" value="GRAM"/>
    <property type="match status" value="2"/>
</dbReference>
<dbReference type="Pfam" id="PF00566">
    <property type="entry name" value="RabGAP-TBC"/>
    <property type="match status" value="1"/>
</dbReference>
<dbReference type="InterPro" id="IPR050302">
    <property type="entry name" value="Rab_GAP_TBC_domain"/>
</dbReference>
<dbReference type="InterPro" id="IPR002048">
    <property type="entry name" value="EF_hand_dom"/>
</dbReference>
<dbReference type="InterPro" id="IPR011992">
    <property type="entry name" value="EF-hand-dom_pair"/>
</dbReference>
<dbReference type="GO" id="GO:0005096">
    <property type="term" value="F:GTPase activator activity"/>
    <property type="evidence" value="ECO:0007669"/>
    <property type="project" value="UniProtKB-KW"/>
</dbReference>
<dbReference type="InterPro" id="IPR018247">
    <property type="entry name" value="EF_Hand_1_Ca_BS"/>
</dbReference>
<dbReference type="FunFam" id="1.10.8.270:FF:000002">
    <property type="entry name" value="TBC1 domain family member 9B"/>
    <property type="match status" value="1"/>
</dbReference>
<dbReference type="SMART" id="SM00568">
    <property type="entry name" value="GRAM"/>
    <property type="match status" value="2"/>
</dbReference>
<dbReference type="GO" id="GO:0031267">
    <property type="term" value="F:small GTPase binding"/>
    <property type="evidence" value="ECO:0007669"/>
    <property type="project" value="TreeGrafter"/>
</dbReference>
<gene>
    <name evidence="6" type="ORF">INT45_006706</name>
</gene>
<dbReference type="PROSITE" id="PS50222">
    <property type="entry name" value="EF_HAND_2"/>
    <property type="match status" value="1"/>
</dbReference>
<proteinExistence type="predicted"/>
<dbReference type="PROSITE" id="PS00018">
    <property type="entry name" value="EF_HAND_1"/>
    <property type="match status" value="1"/>
</dbReference>
<dbReference type="InterPro" id="IPR004182">
    <property type="entry name" value="GRAM"/>
</dbReference>
<dbReference type="SMART" id="SM00164">
    <property type="entry name" value="TBC"/>
    <property type="match status" value="1"/>
</dbReference>
<accession>A0A8H7VGD9</accession>
<dbReference type="Gene3D" id="1.10.8.270">
    <property type="entry name" value="putative rabgap domain of human tbc1 domain family member 14 like domains"/>
    <property type="match status" value="1"/>
</dbReference>
<dbReference type="InterPro" id="IPR011993">
    <property type="entry name" value="PH-like_dom_sf"/>
</dbReference>
<comment type="caution">
    <text evidence="6">The sequence shown here is derived from an EMBL/GenBank/DDBJ whole genome shotgun (WGS) entry which is preliminary data.</text>
</comment>
<reference evidence="6 7" key="1">
    <citation type="submission" date="2020-12" db="EMBL/GenBank/DDBJ databases">
        <title>Metabolic potential, ecology and presence of endohyphal bacteria is reflected in genomic diversity of Mucoromycotina.</title>
        <authorList>
            <person name="Muszewska A."/>
            <person name="Okrasinska A."/>
            <person name="Steczkiewicz K."/>
            <person name="Drgas O."/>
            <person name="Orlowska M."/>
            <person name="Perlinska-Lenart U."/>
            <person name="Aleksandrzak-Piekarczyk T."/>
            <person name="Szatraj K."/>
            <person name="Zielenkiewicz U."/>
            <person name="Pilsyk S."/>
            <person name="Malc E."/>
            <person name="Mieczkowski P."/>
            <person name="Kruszewska J.S."/>
            <person name="Biernat P."/>
            <person name="Pawlowska J."/>
        </authorList>
    </citation>
    <scope>NUCLEOTIDE SEQUENCE [LARGE SCALE GENOMIC DNA]</scope>
    <source>
        <strain evidence="6 7">CBS 142.35</strain>
    </source>
</reference>
<evidence type="ECO:0000256" key="1">
    <source>
        <dbReference type="ARBA" id="ARBA00022468"/>
    </source>
</evidence>
<feature type="domain" description="EF-hand" evidence="5">
    <location>
        <begin position="869"/>
        <end position="904"/>
    </location>
</feature>
<dbReference type="EMBL" id="JAEPRB010000094">
    <property type="protein sequence ID" value="KAG2222006.1"/>
    <property type="molecule type" value="Genomic_DNA"/>
</dbReference>
<dbReference type="PANTHER" id="PTHR47219">
    <property type="entry name" value="RAB GTPASE-ACTIVATING PROTEIN 1-LIKE"/>
    <property type="match status" value="1"/>
</dbReference>
<protein>
    <recommendedName>
        <fullName evidence="8">Rab-GAP TBC domain-containing protein</fullName>
    </recommendedName>
</protein>
<keyword evidence="7" id="KW-1185">Reference proteome</keyword>